<dbReference type="PROSITE" id="PS50293">
    <property type="entry name" value="TPR_REGION"/>
    <property type="match status" value="2"/>
</dbReference>
<dbReference type="Proteomes" id="UP000681722">
    <property type="component" value="Unassembled WGS sequence"/>
</dbReference>
<keyword evidence="1" id="KW-0677">Repeat</keyword>
<name>A0A814I6Q5_9BILA</name>
<dbReference type="PROSITE" id="PS50005">
    <property type="entry name" value="TPR"/>
    <property type="match status" value="2"/>
</dbReference>
<dbReference type="Gene3D" id="1.25.40.10">
    <property type="entry name" value="Tetratricopeptide repeat domain"/>
    <property type="match status" value="3"/>
</dbReference>
<gene>
    <name evidence="4" type="ORF">GPM918_LOCUS14743</name>
    <name evidence="5" type="ORF">SRO942_LOCUS14743</name>
</gene>
<dbReference type="PANTHER" id="PTHR45641">
    <property type="entry name" value="TETRATRICOPEPTIDE REPEAT PROTEIN (AFU_ORTHOLOGUE AFUA_6G03870)"/>
    <property type="match status" value="1"/>
</dbReference>
<dbReference type="SMART" id="SM00028">
    <property type="entry name" value="TPR"/>
    <property type="match status" value="5"/>
</dbReference>
<comment type="caution">
    <text evidence="4">The sequence shown here is derived from an EMBL/GenBank/DDBJ whole genome shotgun (WGS) entry which is preliminary data.</text>
</comment>
<evidence type="ECO:0000256" key="2">
    <source>
        <dbReference type="ARBA" id="ARBA00022803"/>
    </source>
</evidence>
<feature type="repeat" description="TPR" evidence="3">
    <location>
        <begin position="582"/>
        <end position="615"/>
    </location>
</feature>
<accession>A0A814I6Q5</accession>
<dbReference type="EMBL" id="CAJNOQ010003596">
    <property type="protein sequence ID" value="CAF1020323.1"/>
    <property type="molecule type" value="Genomic_DNA"/>
</dbReference>
<dbReference type="InterPro" id="IPR011990">
    <property type="entry name" value="TPR-like_helical_dom_sf"/>
</dbReference>
<proteinExistence type="predicted"/>
<evidence type="ECO:0000313" key="4">
    <source>
        <dbReference type="EMBL" id="CAF1020323.1"/>
    </source>
</evidence>
<evidence type="ECO:0000313" key="6">
    <source>
        <dbReference type="Proteomes" id="UP000663829"/>
    </source>
</evidence>
<keyword evidence="2 3" id="KW-0802">TPR repeat</keyword>
<dbReference type="PANTHER" id="PTHR45641:SF1">
    <property type="entry name" value="AAA+ ATPASE DOMAIN-CONTAINING PROTEIN"/>
    <property type="match status" value="1"/>
</dbReference>
<evidence type="ECO:0000256" key="1">
    <source>
        <dbReference type="ARBA" id="ARBA00022737"/>
    </source>
</evidence>
<dbReference type="EMBL" id="CAJOBC010003596">
    <property type="protein sequence ID" value="CAF3791736.1"/>
    <property type="molecule type" value="Genomic_DNA"/>
</dbReference>
<reference evidence="4" key="1">
    <citation type="submission" date="2021-02" db="EMBL/GenBank/DDBJ databases">
        <authorList>
            <person name="Nowell W R."/>
        </authorList>
    </citation>
    <scope>NUCLEOTIDE SEQUENCE</scope>
</reference>
<evidence type="ECO:0000256" key="3">
    <source>
        <dbReference type="PROSITE-ProRule" id="PRU00339"/>
    </source>
</evidence>
<feature type="repeat" description="TPR" evidence="3">
    <location>
        <begin position="498"/>
        <end position="531"/>
    </location>
</feature>
<dbReference type="AlphaFoldDB" id="A0A814I6Q5"/>
<dbReference type="SUPFAM" id="SSF48452">
    <property type="entry name" value="TPR-like"/>
    <property type="match status" value="1"/>
</dbReference>
<organism evidence="4 6">
    <name type="scientific">Didymodactylos carnosus</name>
    <dbReference type="NCBI Taxonomy" id="1234261"/>
    <lineage>
        <taxon>Eukaryota</taxon>
        <taxon>Metazoa</taxon>
        <taxon>Spiralia</taxon>
        <taxon>Gnathifera</taxon>
        <taxon>Rotifera</taxon>
        <taxon>Eurotatoria</taxon>
        <taxon>Bdelloidea</taxon>
        <taxon>Philodinida</taxon>
        <taxon>Philodinidae</taxon>
        <taxon>Didymodactylos</taxon>
    </lineage>
</organism>
<evidence type="ECO:0000313" key="5">
    <source>
        <dbReference type="EMBL" id="CAF3791736.1"/>
    </source>
</evidence>
<sequence length="765" mass="89247">MAASNAASAPLQNRERHSMPLEKIKYVNLEPFSLVWLDSEVNKTPENHKLQIRLREIIHWLKTFSNVNKCEEYIREQTDEAIVLIVNGRLGQELVPRIHDLPQISCIYIFCMDKHANKIWAHNYKNVRAVINQSDKLLYKLAKHQFKRERADEQLTMSLYNGGEHLTLKIGQNLTFVWVQLLTDVLLNVKQNRQWGIRDLVAVCEEFYYGNESELHKVKEFKQTYSPESSIWWYRRHTFVHRLISKALKTHNIDLLFTCRFLISDMFKRLQHLQKKFSQRVIKVYCAHDIANDFLNEMRTCIGRFLSMNCFLCATDNRKQALDSIISTNEHSQPIIFEIEADTRFDSKPFGDISKLDNMVESNQVLFMLGSVFRINNVSFDQDENIWIAKLVLVDDNTEDELKDIGKLIKNDSTKDSNMITLAVLLWEMMGQTDKAEKYINRLLYELPKHDKNIPFCYDTLALIANNTKKDPDLAIINYSKAVDIRLRELDSNHPDLGSSYVSIGDIYQKKQDYDQAAEYFAKALNLFVEHFGLNHTRVANLLHIMGDLFHEKGNLVLSLLFYKRALVVSEDCLDSNDPRLADLYNNIGLLYSKNQEFELALQNYEEALKIYTQTLPLNSPDLGRLYSNIGKVYEYGGKYELALLAYNTSAQIRRNLYPASNPLVIDIEENIQRVNGKMQKSFSSRSNVVIQRFNRVFGEVLGEYVGDNTINKWNEYVDCTLFTCRVRQHYTAEHINKLNQHRDIVQRRLKSNVTQMKAYYDKIG</sequence>
<keyword evidence="6" id="KW-1185">Reference proteome</keyword>
<dbReference type="InterPro" id="IPR019734">
    <property type="entry name" value="TPR_rpt"/>
</dbReference>
<dbReference type="Pfam" id="PF13424">
    <property type="entry name" value="TPR_12"/>
    <property type="match status" value="2"/>
</dbReference>
<dbReference type="Proteomes" id="UP000663829">
    <property type="component" value="Unassembled WGS sequence"/>
</dbReference>
<protein>
    <submittedName>
        <fullName evidence="4">Uncharacterized protein</fullName>
    </submittedName>
</protein>